<dbReference type="EnsemblBacteria" id="ABF40596">
    <property type="protein sequence ID" value="ABF40596"/>
    <property type="gene ID" value="Acid345_1594"/>
</dbReference>
<dbReference type="Pfam" id="PF11138">
    <property type="entry name" value="DUF2911"/>
    <property type="match status" value="1"/>
</dbReference>
<feature type="signal peptide" evidence="1">
    <location>
        <begin position="1"/>
        <end position="20"/>
    </location>
</feature>
<dbReference type="KEGG" id="aba:Acid345_1594"/>
<organism evidence="2 3">
    <name type="scientific">Koribacter versatilis (strain Ellin345)</name>
    <dbReference type="NCBI Taxonomy" id="204669"/>
    <lineage>
        <taxon>Bacteria</taxon>
        <taxon>Pseudomonadati</taxon>
        <taxon>Acidobacteriota</taxon>
        <taxon>Terriglobia</taxon>
        <taxon>Terriglobales</taxon>
        <taxon>Candidatus Korobacteraceae</taxon>
        <taxon>Candidatus Korobacter</taxon>
    </lineage>
</organism>
<gene>
    <name evidence="2" type="ordered locus">Acid345_1594</name>
</gene>
<feature type="chain" id="PRO_5004191485" description="DUF2911 domain-containing protein" evidence="1">
    <location>
        <begin position="21"/>
        <end position="176"/>
    </location>
</feature>
<dbReference type="RefSeq" id="WP_011522398.1">
    <property type="nucleotide sequence ID" value="NC_008009.1"/>
</dbReference>
<protein>
    <recommendedName>
        <fullName evidence="4">DUF2911 domain-containing protein</fullName>
    </recommendedName>
</protein>
<dbReference type="InterPro" id="IPR021314">
    <property type="entry name" value="DUF2911"/>
</dbReference>
<dbReference type="STRING" id="204669.Acid345_1594"/>
<dbReference type="eggNOG" id="COG0457">
    <property type="taxonomic scope" value="Bacteria"/>
</dbReference>
<dbReference type="EMBL" id="CP000360">
    <property type="protein sequence ID" value="ABF40596.1"/>
    <property type="molecule type" value="Genomic_DNA"/>
</dbReference>
<dbReference type="Proteomes" id="UP000002432">
    <property type="component" value="Chromosome"/>
</dbReference>
<evidence type="ECO:0000313" key="3">
    <source>
        <dbReference type="Proteomes" id="UP000002432"/>
    </source>
</evidence>
<dbReference type="AlphaFoldDB" id="Q1IRA4"/>
<keyword evidence="1" id="KW-0732">Signal</keyword>
<evidence type="ECO:0008006" key="4">
    <source>
        <dbReference type="Google" id="ProtNLM"/>
    </source>
</evidence>
<evidence type="ECO:0000256" key="1">
    <source>
        <dbReference type="SAM" id="SignalP"/>
    </source>
</evidence>
<proteinExistence type="predicted"/>
<accession>Q1IRA4</accession>
<reference evidence="2 3" key="1">
    <citation type="journal article" date="2009" name="Appl. Environ. Microbiol.">
        <title>Three genomes from the phylum Acidobacteria provide insight into the lifestyles of these microorganisms in soils.</title>
        <authorList>
            <person name="Ward N.L."/>
            <person name="Challacombe J.F."/>
            <person name="Janssen P.H."/>
            <person name="Henrissat B."/>
            <person name="Coutinho P.M."/>
            <person name="Wu M."/>
            <person name="Xie G."/>
            <person name="Haft D.H."/>
            <person name="Sait M."/>
            <person name="Badger J."/>
            <person name="Barabote R.D."/>
            <person name="Bradley B."/>
            <person name="Brettin T.S."/>
            <person name="Brinkac L.M."/>
            <person name="Bruce D."/>
            <person name="Creasy T."/>
            <person name="Daugherty S.C."/>
            <person name="Davidsen T.M."/>
            <person name="DeBoy R.T."/>
            <person name="Detter J.C."/>
            <person name="Dodson R.J."/>
            <person name="Durkin A.S."/>
            <person name="Ganapathy A."/>
            <person name="Gwinn-Giglio M."/>
            <person name="Han C.S."/>
            <person name="Khouri H."/>
            <person name="Kiss H."/>
            <person name="Kothari S.P."/>
            <person name="Madupu R."/>
            <person name="Nelson K.E."/>
            <person name="Nelson W.C."/>
            <person name="Paulsen I."/>
            <person name="Penn K."/>
            <person name="Ren Q."/>
            <person name="Rosovitz M.J."/>
            <person name="Selengut J.D."/>
            <person name="Shrivastava S."/>
            <person name="Sullivan S.A."/>
            <person name="Tapia R."/>
            <person name="Thompson L.S."/>
            <person name="Watkins K.L."/>
            <person name="Yang Q."/>
            <person name="Yu C."/>
            <person name="Zafar N."/>
            <person name="Zhou L."/>
            <person name="Kuske C.R."/>
        </authorList>
    </citation>
    <scope>NUCLEOTIDE SEQUENCE [LARGE SCALE GENOMIC DNA]</scope>
    <source>
        <strain evidence="2 3">Ellin345</strain>
    </source>
</reference>
<name>Q1IRA4_KORVE</name>
<dbReference type="HOGENOM" id="CLU_107963_0_0_0"/>
<sequence>MRNLYRPLLFVLLVTGFVVAQDKASRPSPPGTASVSFADGHKVTIDYGRPSMKGRKIMGELVPYGKVWRTGANEATSLTTDTDLVIGGTTVPKGAYTVYTLPGEMAWKLIINKQTKQWGTVYDEKQDLARINLVSAKTSAPVEQFTISLDQAGGDAAKLKLEWENTSVSVDVKEKK</sequence>
<keyword evidence="3" id="KW-1185">Reference proteome</keyword>
<evidence type="ECO:0000313" key="2">
    <source>
        <dbReference type="EMBL" id="ABF40596.1"/>
    </source>
</evidence>